<feature type="domain" description="Peptidase M13 N-terminal" evidence="3">
    <location>
        <begin position="63"/>
        <end position="327"/>
    </location>
</feature>
<evidence type="ECO:0000313" key="4">
    <source>
        <dbReference type="EnsemblMetazoa" id="SCAU001033-PA"/>
    </source>
</evidence>
<comment type="subcellular location">
    <subcellularLocation>
        <location evidence="1">Cell membrane</location>
        <topology evidence="1">Single-pass type II membrane protein</topology>
    </subcellularLocation>
</comment>
<dbReference type="EnsemblMetazoa" id="SCAU001033-RA">
    <property type="protein sequence ID" value="SCAU001033-PA"/>
    <property type="gene ID" value="SCAU001033"/>
</dbReference>
<dbReference type="InterPro" id="IPR008753">
    <property type="entry name" value="Peptidase_M13_N"/>
</dbReference>
<dbReference type="VEuPathDB" id="VectorBase:SCAU001033"/>
<dbReference type="SUPFAM" id="SSF55486">
    <property type="entry name" value="Metalloproteases ('zincins'), catalytic domain"/>
    <property type="match status" value="1"/>
</dbReference>
<dbReference type="InterPro" id="IPR024079">
    <property type="entry name" value="MetalloPept_cat_dom_sf"/>
</dbReference>
<evidence type="ECO:0000256" key="1">
    <source>
        <dbReference type="ARBA" id="ARBA00004401"/>
    </source>
</evidence>
<dbReference type="PANTHER" id="PTHR11733:SF241">
    <property type="entry name" value="GH26575P-RELATED"/>
    <property type="match status" value="1"/>
</dbReference>
<dbReference type="Pfam" id="PF05649">
    <property type="entry name" value="Peptidase_M13_N"/>
    <property type="match status" value="1"/>
</dbReference>
<dbReference type="InterPro" id="IPR042089">
    <property type="entry name" value="Peptidase_M13_dom_2"/>
</dbReference>
<dbReference type="GO" id="GO:0004222">
    <property type="term" value="F:metalloendopeptidase activity"/>
    <property type="evidence" value="ECO:0007669"/>
    <property type="project" value="InterPro"/>
</dbReference>
<dbReference type="AlphaFoldDB" id="A0A1I8NQ14"/>
<gene>
    <name evidence="4" type="primary">106083934</name>
</gene>
<evidence type="ECO:0000256" key="2">
    <source>
        <dbReference type="ARBA" id="ARBA00007357"/>
    </source>
</evidence>
<dbReference type="KEGG" id="scac:106083934"/>
<dbReference type="Gene3D" id="3.40.390.10">
    <property type="entry name" value="Collagenase (Catalytic Domain)"/>
    <property type="match status" value="2"/>
</dbReference>
<comment type="similarity">
    <text evidence="2">Belongs to the peptidase M13 family.</text>
</comment>
<evidence type="ECO:0000313" key="5">
    <source>
        <dbReference type="Proteomes" id="UP000095300"/>
    </source>
</evidence>
<accession>A0A1I8NQ14</accession>
<evidence type="ECO:0000259" key="3">
    <source>
        <dbReference type="Pfam" id="PF05649"/>
    </source>
</evidence>
<dbReference type="InterPro" id="IPR000718">
    <property type="entry name" value="Peptidase_M13"/>
</dbReference>
<dbReference type="PANTHER" id="PTHR11733">
    <property type="entry name" value="ZINC METALLOPROTEASE FAMILY M13 NEPRILYSIN-RELATED"/>
    <property type="match status" value="1"/>
</dbReference>
<dbReference type="GO" id="GO:0005886">
    <property type="term" value="C:plasma membrane"/>
    <property type="evidence" value="ECO:0007669"/>
    <property type="project" value="UniProtKB-SubCell"/>
</dbReference>
<dbReference type="GO" id="GO:0016485">
    <property type="term" value="P:protein processing"/>
    <property type="evidence" value="ECO:0007669"/>
    <property type="project" value="TreeGrafter"/>
</dbReference>
<proteinExistence type="inferred from homology"/>
<organism evidence="4 5">
    <name type="scientific">Stomoxys calcitrans</name>
    <name type="common">Stable fly</name>
    <name type="synonym">Conops calcitrans</name>
    <dbReference type="NCBI Taxonomy" id="35570"/>
    <lineage>
        <taxon>Eukaryota</taxon>
        <taxon>Metazoa</taxon>
        <taxon>Ecdysozoa</taxon>
        <taxon>Arthropoda</taxon>
        <taxon>Hexapoda</taxon>
        <taxon>Insecta</taxon>
        <taxon>Pterygota</taxon>
        <taxon>Neoptera</taxon>
        <taxon>Endopterygota</taxon>
        <taxon>Diptera</taxon>
        <taxon>Brachycera</taxon>
        <taxon>Muscomorpha</taxon>
        <taxon>Muscoidea</taxon>
        <taxon>Muscidae</taxon>
        <taxon>Stomoxys</taxon>
    </lineage>
</organism>
<dbReference type="OrthoDB" id="7945029at2759"/>
<dbReference type="PROSITE" id="PS51885">
    <property type="entry name" value="NEPRILYSIN"/>
    <property type="match status" value="1"/>
</dbReference>
<reference evidence="4" key="1">
    <citation type="submission" date="2020-05" db="UniProtKB">
        <authorList>
            <consortium name="EnsemblMetazoa"/>
        </authorList>
    </citation>
    <scope>IDENTIFICATION</scope>
    <source>
        <strain evidence="4">USDA</strain>
    </source>
</reference>
<sequence>MLSPDICTRLMMALTLLLLLGAITTPIGMMRVSAANIDKPAIENEILRFSYELESWLDLTKKPCDDFFSYVCGRSLNASSNKAQQDKRLQQEQLKFNKFLELQNEEELMDAELKVKHFYDSCQNARLIEHLKSTLMYRLSGGWPAVDDSIAMLRKRRNMTWLQVLSVFHESGVPYFFKTQIELRSNKRVVEIRPDDILRYTLRKFEQLLGEVMQAYNVDAGRGRLASLEILNFERNARDIMKITVATDEKLKEYSYEDFKGLNFGSVPPLDWDNYFRKVMGKPLKATDTVIVMDLPKLIQYFELLESTTLTRFLNWLWINYLMDKTPSDCQMLTETYFGPVYRHIVQRSAINKVQMAQMYSELGQAYDQLLANTPWIDEITQQNSKLFLGRIMHFTLNGDAKLDAEYESLSITKRNFYRNMEKAQRFVAQRSKVESEAKPSTGSMAQVTQSSRTFMQTFLTINNLMQEQQNLSVPLNYVLMGQKFAEVMIGGSYVTPGAWRSMDSERQFAAFERCLGRQQQGSTTRNFNINDLILKLLAQQQAWYTYKQWLQHDDEFIQKIDRLLNAGRLQLSMEKLYFVASSLVDCQLNLMPERREIVHAFLKQSKEFQQVFQCQPRDTLYMLNKCSLL</sequence>
<name>A0A1I8NQ14_STOCA</name>
<keyword evidence="5" id="KW-1185">Reference proteome</keyword>
<dbReference type="Proteomes" id="UP000095300">
    <property type="component" value="Unassembled WGS sequence"/>
</dbReference>
<protein>
    <recommendedName>
        <fullName evidence="3">Peptidase M13 N-terminal domain-containing protein</fullName>
    </recommendedName>
</protein>
<dbReference type="Gene3D" id="1.10.1380.10">
    <property type="entry name" value="Neutral endopeptidase , domain2"/>
    <property type="match status" value="1"/>
</dbReference>